<dbReference type="Pfam" id="PF00153">
    <property type="entry name" value="Mito_carr"/>
    <property type="match status" value="3"/>
</dbReference>
<feature type="repeat" description="Solcar" evidence="11">
    <location>
        <begin position="84"/>
        <end position="185"/>
    </location>
</feature>
<keyword evidence="8" id="KW-0496">Mitochondrion</keyword>
<gene>
    <name evidence="14" type="primary">Slc25a48</name>
    <name evidence="14" type="ORF">UPUEPO_R10499</name>
</gene>
<keyword evidence="4 11" id="KW-0812">Transmembrane</keyword>
<comment type="subcellular location">
    <subcellularLocation>
        <location evidence="1">Mitochondrion inner membrane</location>
        <topology evidence="1">Multi-pass membrane protein</topology>
    </subcellularLocation>
</comment>
<dbReference type="AlphaFoldDB" id="A0A7K6AU38"/>
<dbReference type="PANTHER" id="PTHR45624:SF7">
    <property type="entry name" value="SOLUTE CARRIER FAMILY 25 MEMBER 48"/>
    <property type="match status" value="1"/>
</dbReference>
<dbReference type="GO" id="GO:0005743">
    <property type="term" value="C:mitochondrial inner membrane"/>
    <property type="evidence" value="ECO:0007669"/>
    <property type="project" value="UniProtKB-SubCell"/>
</dbReference>
<feature type="non-terminal residue" evidence="14">
    <location>
        <position position="291"/>
    </location>
</feature>
<dbReference type="OrthoDB" id="193856at2759"/>
<feature type="transmembrane region" description="Helical" evidence="13">
    <location>
        <begin position="86"/>
        <end position="107"/>
    </location>
</feature>
<evidence type="ECO:0000256" key="10">
    <source>
        <dbReference type="ARBA" id="ARBA00070488"/>
    </source>
</evidence>
<dbReference type="EMBL" id="VZRI01005329">
    <property type="protein sequence ID" value="NWU93555.1"/>
    <property type="molecule type" value="Genomic_DNA"/>
</dbReference>
<feature type="non-terminal residue" evidence="14">
    <location>
        <position position="1"/>
    </location>
</feature>
<keyword evidence="3 12" id="KW-0813">Transport</keyword>
<feature type="transmembrane region" description="Helical" evidence="13">
    <location>
        <begin position="47"/>
        <end position="65"/>
    </location>
</feature>
<dbReference type="Proteomes" id="UP000544127">
    <property type="component" value="Unassembled WGS sequence"/>
</dbReference>
<accession>A0A7K6AU38</accession>
<protein>
    <recommendedName>
        <fullName evidence="10">Solute carrier family 25 member 48</fullName>
    </recommendedName>
</protein>
<evidence type="ECO:0000256" key="1">
    <source>
        <dbReference type="ARBA" id="ARBA00004448"/>
    </source>
</evidence>
<evidence type="ECO:0000313" key="14">
    <source>
        <dbReference type="EMBL" id="NWU93555.1"/>
    </source>
</evidence>
<dbReference type="GO" id="GO:0022857">
    <property type="term" value="F:transmembrane transporter activity"/>
    <property type="evidence" value="ECO:0007669"/>
    <property type="project" value="TreeGrafter"/>
</dbReference>
<evidence type="ECO:0000256" key="3">
    <source>
        <dbReference type="ARBA" id="ARBA00022448"/>
    </source>
</evidence>
<evidence type="ECO:0000256" key="2">
    <source>
        <dbReference type="ARBA" id="ARBA00006375"/>
    </source>
</evidence>
<evidence type="ECO:0000256" key="8">
    <source>
        <dbReference type="ARBA" id="ARBA00023128"/>
    </source>
</evidence>
<feature type="repeat" description="Solcar" evidence="11">
    <location>
        <begin position="1"/>
        <end position="71"/>
    </location>
</feature>
<dbReference type="InterPro" id="IPR050567">
    <property type="entry name" value="Mitochondrial_Carrier"/>
</dbReference>
<feature type="repeat" description="Solcar" evidence="11">
    <location>
        <begin position="194"/>
        <end position="281"/>
    </location>
</feature>
<evidence type="ECO:0000256" key="9">
    <source>
        <dbReference type="ARBA" id="ARBA00023136"/>
    </source>
</evidence>
<organism evidence="14 15">
    <name type="scientific">Upupa epops</name>
    <name type="common">Eurasian hoopoe</name>
    <dbReference type="NCBI Taxonomy" id="57439"/>
    <lineage>
        <taxon>Eukaryota</taxon>
        <taxon>Metazoa</taxon>
        <taxon>Chordata</taxon>
        <taxon>Craniata</taxon>
        <taxon>Vertebrata</taxon>
        <taxon>Euteleostomi</taxon>
        <taxon>Archelosauria</taxon>
        <taxon>Archosauria</taxon>
        <taxon>Dinosauria</taxon>
        <taxon>Saurischia</taxon>
        <taxon>Theropoda</taxon>
        <taxon>Coelurosauria</taxon>
        <taxon>Aves</taxon>
        <taxon>Neognathae</taxon>
        <taxon>Neoaves</taxon>
        <taxon>Telluraves</taxon>
        <taxon>Coraciimorphae</taxon>
        <taxon>Bucerotiformes</taxon>
        <taxon>Upupidae</taxon>
        <taxon>Upupa</taxon>
    </lineage>
</organism>
<keyword evidence="9 11" id="KW-0472">Membrane</keyword>
<evidence type="ECO:0000256" key="6">
    <source>
        <dbReference type="ARBA" id="ARBA00022792"/>
    </source>
</evidence>
<dbReference type="SUPFAM" id="SSF103506">
    <property type="entry name" value="Mitochondrial carrier"/>
    <property type="match status" value="1"/>
</dbReference>
<evidence type="ECO:0000256" key="7">
    <source>
        <dbReference type="ARBA" id="ARBA00022989"/>
    </source>
</evidence>
<evidence type="ECO:0000256" key="11">
    <source>
        <dbReference type="PROSITE-ProRule" id="PRU00282"/>
    </source>
</evidence>
<reference evidence="14 15" key="1">
    <citation type="submission" date="2019-09" db="EMBL/GenBank/DDBJ databases">
        <title>Bird 10,000 Genomes (B10K) Project - Family phase.</title>
        <authorList>
            <person name="Zhang G."/>
        </authorList>
    </citation>
    <scope>NUCLEOTIDE SEQUENCE [LARGE SCALE GENOMIC DNA]</scope>
    <source>
        <strain evidence="14">B10K-DU-012-37</strain>
    </source>
</reference>
<comment type="caution">
    <text evidence="14">The sequence shown here is derived from an EMBL/GenBank/DDBJ whole genome shotgun (WGS) entry which is preliminary data.</text>
</comment>
<keyword evidence="6" id="KW-0999">Mitochondrion inner membrane</keyword>
<name>A0A7K6AU38_UPUEP</name>
<keyword evidence="7 13" id="KW-1133">Transmembrane helix</keyword>
<evidence type="ECO:0000256" key="12">
    <source>
        <dbReference type="RuleBase" id="RU000488"/>
    </source>
</evidence>
<dbReference type="InterPro" id="IPR023395">
    <property type="entry name" value="MCP_dom_sf"/>
</dbReference>
<keyword evidence="15" id="KW-1185">Reference proteome</keyword>
<sequence>GTASVFVGHPLDTIKTRLQAGQGYGNTLNCLLTVYRNESVAGFFKGMSFPLASIAVYSSVVFGVFSNTQRLFSQLRHGDPSRTPGLADVALASVAAGFVSVGIGTPIDLVKIRLQMQTQPYTKVNIKPKPNVPGFPVYRGPIHCFRTVLQQEGIAGIYRGAGAMVLRDVPGYCLYFIPYTVLCDWTTPDGCISPNASSVWLAGGVAGAISWATATPMDVVKSRLQADGVYLNKYKGTLDCILQSYQNEGLKVFFRGITVNTVRGFPVSSATFLGYELSLKAMKRDQTETNP</sequence>
<dbReference type="Gene3D" id="1.50.40.10">
    <property type="entry name" value="Mitochondrial carrier domain"/>
    <property type="match status" value="1"/>
</dbReference>
<evidence type="ECO:0000256" key="5">
    <source>
        <dbReference type="ARBA" id="ARBA00022737"/>
    </source>
</evidence>
<dbReference type="PANTHER" id="PTHR45624">
    <property type="entry name" value="MITOCHONDRIAL BASIC AMINO ACIDS TRANSPORTER-RELATED"/>
    <property type="match status" value="1"/>
</dbReference>
<evidence type="ECO:0000256" key="4">
    <source>
        <dbReference type="ARBA" id="ARBA00022692"/>
    </source>
</evidence>
<comment type="similarity">
    <text evidence="2 12">Belongs to the mitochondrial carrier (TC 2.A.29) family.</text>
</comment>
<keyword evidence="5" id="KW-0677">Repeat</keyword>
<dbReference type="InterPro" id="IPR018108">
    <property type="entry name" value="MCP_transmembrane"/>
</dbReference>
<dbReference type="FunFam" id="1.50.40.10:FF:000058">
    <property type="entry name" value="Solute carrier family 25 member 48"/>
    <property type="match status" value="1"/>
</dbReference>
<proteinExistence type="inferred from homology"/>
<evidence type="ECO:0000313" key="15">
    <source>
        <dbReference type="Proteomes" id="UP000544127"/>
    </source>
</evidence>
<dbReference type="PROSITE" id="PS50920">
    <property type="entry name" value="SOLCAR"/>
    <property type="match status" value="3"/>
</dbReference>
<evidence type="ECO:0000256" key="13">
    <source>
        <dbReference type="SAM" id="Phobius"/>
    </source>
</evidence>